<reference evidence="3 4" key="1">
    <citation type="submission" date="2013-02" db="EMBL/GenBank/DDBJ databases">
        <title>The Genome Sequence of Plasmodium inui San Antonio 1.</title>
        <authorList>
            <consortium name="The Broad Institute Genome Sequencing Platform"/>
            <consortium name="The Broad Institute Genome Sequencing Center for Infectious Disease"/>
            <person name="Neafsey D."/>
            <person name="Cheeseman I."/>
            <person name="Volkman S."/>
            <person name="Adams J."/>
            <person name="Walker B."/>
            <person name="Young S.K."/>
            <person name="Zeng Q."/>
            <person name="Gargeya S."/>
            <person name="Fitzgerald M."/>
            <person name="Haas B."/>
            <person name="Abouelleil A."/>
            <person name="Alvarado L."/>
            <person name="Arachchi H.M."/>
            <person name="Berlin A.M."/>
            <person name="Chapman S.B."/>
            <person name="Dewar J."/>
            <person name="Goldberg J."/>
            <person name="Griggs A."/>
            <person name="Gujja S."/>
            <person name="Hansen M."/>
            <person name="Howarth C."/>
            <person name="Imamovic A."/>
            <person name="Larimer J."/>
            <person name="McCowan C."/>
            <person name="Murphy C."/>
            <person name="Neiman D."/>
            <person name="Pearson M."/>
            <person name="Priest M."/>
            <person name="Roberts A."/>
            <person name="Saif S."/>
            <person name="Shea T."/>
            <person name="Sisk P."/>
            <person name="Sykes S."/>
            <person name="Wortman J."/>
            <person name="Nusbaum C."/>
            <person name="Birren B."/>
        </authorList>
    </citation>
    <scope>NUCLEOTIDE SEQUENCE [LARGE SCALE GENOMIC DNA]</scope>
    <source>
        <strain evidence="3 4">San Antonio 1</strain>
    </source>
</reference>
<dbReference type="AlphaFoldDB" id="W7A140"/>
<name>W7A140_9APIC</name>
<dbReference type="InterPro" id="IPR036873">
    <property type="entry name" value="Rhodanese-like_dom_sf"/>
</dbReference>
<gene>
    <name evidence="3" type="ORF">C922_04641</name>
</gene>
<dbReference type="InterPro" id="IPR001763">
    <property type="entry name" value="Rhodanese-like_dom"/>
</dbReference>
<feature type="domain" description="Rhodanese" evidence="2">
    <location>
        <begin position="98"/>
        <end position="196"/>
    </location>
</feature>
<dbReference type="VEuPathDB" id="PlasmoDB:C922_04641"/>
<dbReference type="SUPFAM" id="SSF52821">
    <property type="entry name" value="Rhodanese/Cell cycle control phosphatase"/>
    <property type="match status" value="1"/>
</dbReference>
<dbReference type="Gene3D" id="3.40.250.10">
    <property type="entry name" value="Rhodanese-like domain"/>
    <property type="match status" value="1"/>
</dbReference>
<dbReference type="Proteomes" id="UP000030640">
    <property type="component" value="Unassembled WGS sequence"/>
</dbReference>
<feature type="region of interest" description="Disordered" evidence="1">
    <location>
        <begin position="334"/>
        <end position="359"/>
    </location>
</feature>
<dbReference type="Pfam" id="PF00581">
    <property type="entry name" value="Rhodanese"/>
    <property type="match status" value="1"/>
</dbReference>
<dbReference type="GeneID" id="20039915"/>
<organism evidence="3 4">
    <name type="scientific">Plasmodium inui San Antonio 1</name>
    <dbReference type="NCBI Taxonomy" id="1237626"/>
    <lineage>
        <taxon>Eukaryota</taxon>
        <taxon>Sar</taxon>
        <taxon>Alveolata</taxon>
        <taxon>Apicomplexa</taxon>
        <taxon>Aconoidasida</taxon>
        <taxon>Haemosporida</taxon>
        <taxon>Plasmodiidae</taxon>
        <taxon>Plasmodium</taxon>
        <taxon>Plasmodium (Plasmodium)</taxon>
    </lineage>
</organism>
<protein>
    <recommendedName>
        <fullName evidence="2">Rhodanese domain-containing protein</fullName>
    </recommendedName>
</protein>
<dbReference type="InterPro" id="IPR029021">
    <property type="entry name" value="Prot-tyrosine_phosphatase-like"/>
</dbReference>
<evidence type="ECO:0000313" key="4">
    <source>
        <dbReference type="Proteomes" id="UP000030640"/>
    </source>
</evidence>
<evidence type="ECO:0000256" key="1">
    <source>
        <dbReference type="SAM" id="MobiDB-lite"/>
    </source>
</evidence>
<evidence type="ECO:0000313" key="3">
    <source>
        <dbReference type="EMBL" id="EUD65013.1"/>
    </source>
</evidence>
<accession>W7A140</accession>
<dbReference type="OrthoDB" id="26523at2759"/>
<proteinExistence type="predicted"/>
<feature type="compositionally biased region" description="Basic and acidic residues" evidence="1">
    <location>
        <begin position="334"/>
        <end position="343"/>
    </location>
</feature>
<keyword evidence="4" id="KW-1185">Reference proteome</keyword>
<dbReference type="RefSeq" id="XP_008818442.1">
    <property type="nucleotide sequence ID" value="XM_008820220.1"/>
</dbReference>
<evidence type="ECO:0000259" key="2">
    <source>
        <dbReference type="Pfam" id="PF00581"/>
    </source>
</evidence>
<sequence>MYPCLDFEALKEEIIRERLQGKETNEVDVGARTESNSAVCGFTSGLKSDLKSEIKDEVTKAPQNCSAKEPPSSSKENIEVMYAKMVIKTINATYLYNYFQQLLDQGNNRCLFLVDLQMEREFQMYHITSAVHITNEPLIDKMKKEIGLKQNAKVVFYHTKERVQNDSRYDRLLYSHFANVKANFYFLKGGYKNFEREYCFLCISKNRPNRTLSAISNFRGSLNYPIKFCSNLFVGTLIHITNPFINSHLKIKYVYDFTDSGHEMTNVKGIKYSRYNVIDRIVENSNTRKGQCIKYQHFLDVRMVYDIIQSILQNVNLYENSCALESKVLSGNKHKENDLEKGTQDMTKSSASADRRPSQKDAMLNISNEERMQNGNVLILCNQSMTNNTRGNVNSISLIIAMCYLMYTKKYDPNVTIAYVLRINNNLSISAQTLNFLYKFHASLKRYDYNLDLYYSHETKRKMDKKCVTTCNQTDATSNESCKTEEAEQETQLGKYNSTLRQIIENPGFMQLIRSYRFENPYITISNANECILPINRLDLFENMHLMNEMIKKGAHISYQNILQSLLVRIHNNNVAIHVDGEDNEVNLYEISNVLDMAAKIMADKKVKNPRKMPYFSLITINLCKSLSLYENNEELHFSEGTTEETLVMNPLFHYEMLKYNLFDLICINIEECIKYIMSCNLRKRSPNKAIDEYRISINIDANYLHERNIDQDCYLMFLSLRYLLNCFLYYCMYPTFRRETNLHNEKVTNLLTTIDHFAEYYYSVFNVNINVFRKNDYKAQICSCDKLPLHFKDILRPFLIINNHV</sequence>
<dbReference type="Gene3D" id="3.90.190.10">
    <property type="entry name" value="Protein tyrosine phosphatase superfamily"/>
    <property type="match status" value="1"/>
</dbReference>
<dbReference type="EMBL" id="KI965485">
    <property type="protein sequence ID" value="EUD65013.1"/>
    <property type="molecule type" value="Genomic_DNA"/>
</dbReference>